<evidence type="ECO:0008006" key="3">
    <source>
        <dbReference type="Google" id="ProtNLM"/>
    </source>
</evidence>
<sequence length="112" mass="12978">MSETQKFKTEEKIRLAFPYEHNGEQITELVMRRPKVRDQIKLKGKCGTAHQPKVKQGSKEFYDNFDRDVEMFSMLCDVPVDLFYAMDNGDYTKCSSAYMELSQPCSVTTSET</sequence>
<dbReference type="KEGG" id="vcy:IX92_20330"/>
<name>A0AAN0SEZ3_9VIBR</name>
<evidence type="ECO:0000313" key="1">
    <source>
        <dbReference type="EMBL" id="AIW21359.1"/>
    </source>
</evidence>
<reference evidence="1 2" key="1">
    <citation type="submission" date="2014-10" db="EMBL/GenBank/DDBJ databases">
        <title>The Complete Genome Sequence for the Shellfish Pathogen Vibrio coralliilyticus RE98 Isolated from a Shellfish Hatchery.</title>
        <authorList>
            <person name="Richards G.P."/>
            <person name="Bono J.L."/>
            <person name="Watson M.A."/>
            <person name="Needleman D.S."/>
        </authorList>
    </citation>
    <scope>NUCLEOTIDE SEQUENCE [LARGE SCALE GENOMIC DNA]</scope>
    <source>
        <strain evidence="1 2">RE98</strain>
    </source>
</reference>
<keyword evidence="2" id="KW-1185">Reference proteome</keyword>
<protein>
    <recommendedName>
        <fullName evidence="3">Phage tail assembly protein</fullName>
    </recommendedName>
</protein>
<proteinExistence type="predicted"/>
<organism evidence="1 2">
    <name type="scientific">Vibrio coralliilyticus</name>
    <dbReference type="NCBI Taxonomy" id="190893"/>
    <lineage>
        <taxon>Bacteria</taxon>
        <taxon>Pseudomonadati</taxon>
        <taxon>Pseudomonadota</taxon>
        <taxon>Gammaproteobacteria</taxon>
        <taxon>Vibrionales</taxon>
        <taxon>Vibrionaceae</taxon>
        <taxon>Vibrio</taxon>
    </lineage>
</organism>
<dbReference type="Pfam" id="PF10109">
    <property type="entry name" value="Phage_TAC_7"/>
    <property type="match status" value="1"/>
</dbReference>
<evidence type="ECO:0000313" key="2">
    <source>
        <dbReference type="Proteomes" id="UP000030081"/>
    </source>
</evidence>
<accession>A0AAN0SEZ3</accession>
<dbReference type="RefSeq" id="WP_043010319.1">
    <property type="nucleotide sequence ID" value="NZ_CP009618.1"/>
</dbReference>
<dbReference type="InterPro" id="IPR019289">
    <property type="entry name" value="Phage_tail_E/E"/>
</dbReference>
<dbReference type="EMBL" id="CP009618">
    <property type="protein sequence ID" value="AIW21359.1"/>
    <property type="molecule type" value="Genomic_DNA"/>
</dbReference>
<dbReference type="Proteomes" id="UP000030081">
    <property type="component" value="Chromosome 2"/>
</dbReference>
<gene>
    <name evidence="1" type="ORF">IX92_20330</name>
</gene>
<dbReference type="AlphaFoldDB" id="A0AAN0SEZ3"/>